<dbReference type="RefSeq" id="WP_188842362.1">
    <property type="nucleotide sequence ID" value="NZ_BMOT01000008.1"/>
</dbReference>
<evidence type="ECO:0000256" key="3">
    <source>
        <dbReference type="ARBA" id="ARBA00023125"/>
    </source>
</evidence>
<evidence type="ECO:0000256" key="4">
    <source>
        <dbReference type="SAM" id="Coils"/>
    </source>
</evidence>
<comment type="similarity">
    <text evidence="1">Belongs to the type-I restriction system S methylase family.</text>
</comment>
<organism evidence="6 7">
    <name type="scientific">Shewanella aestuarii</name>
    <dbReference type="NCBI Taxonomy" id="1028752"/>
    <lineage>
        <taxon>Bacteria</taxon>
        <taxon>Pseudomonadati</taxon>
        <taxon>Pseudomonadota</taxon>
        <taxon>Gammaproteobacteria</taxon>
        <taxon>Alteromonadales</taxon>
        <taxon>Shewanellaceae</taxon>
        <taxon>Shewanella</taxon>
    </lineage>
</organism>
<dbReference type="InterPro" id="IPR052021">
    <property type="entry name" value="Type-I_RS_S_subunit"/>
</dbReference>
<evidence type="ECO:0000313" key="6">
    <source>
        <dbReference type="EMBL" id="MCL1118320.1"/>
    </source>
</evidence>
<dbReference type="InterPro" id="IPR000055">
    <property type="entry name" value="Restrct_endonuc_typeI_TRD"/>
</dbReference>
<dbReference type="EC" id="3.1.21.-" evidence="6"/>
<dbReference type="Pfam" id="PF01420">
    <property type="entry name" value="Methylase_S"/>
    <property type="match status" value="2"/>
</dbReference>
<feature type="domain" description="Type I restriction modification DNA specificity" evidence="5">
    <location>
        <begin position="199"/>
        <end position="361"/>
    </location>
</feature>
<keyword evidence="6" id="KW-0378">Hydrolase</keyword>
<dbReference type="PANTHER" id="PTHR30408:SF12">
    <property type="entry name" value="TYPE I RESTRICTION ENZYME MJAVIII SPECIFICITY SUBUNIT"/>
    <property type="match status" value="1"/>
</dbReference>
<protein>
    <submittedName>
        <fullName evidence="6">Restriction endonuclease subunit S</fullName>
        <ecNumber evidence="6">3.1.21.-</ecNumber>
    </submittedName>
</protein>
<dbReference type="InterPro" id="IPR044946">
    <property type="entry name" value="Restrct_endonuc_typeI_TRD_sf"/>
</dbReference>
<dbReference type="EMBL" id="JAKILK010000008">
    <property type="protein sequence ID" value="MCL1118320.1"/>
    <property type="molecule type" value="Genomic_DNA"/>
</dbReference>
<keyword evidence="7" id="KW-1185">Reference proteome</keyword>
<keyword evidence="6" id="KW-0540">Nuclease</keyword>
<keyword evidence="6" id="KW-0255">Endonuclease</keyword>
<feature type="domain" description="Type I restriction modification DNA specificity" evidence="5">
    <location>
        <begin position="5"/>
        <end position="168"/>
    </location>
</feature>
<evidence type="ECO:0000259" key="5">
    <source>
        <dbReference type="Pfam" id="PF01420"/>
    </source>
</evidence>
<evidence type="ECO:0000256" key="1">
    <source>
        <dbReference type="ARBA" id="ARBA00010923"/>
    </source>
</evidence>
<dbReference type="CDD" id="cd17249">
    <property type="entry name" value="RMtype1_S_EcoR124I-TRD2-CR2_like"/>
    <property type="match status" value="1"/>
</dbReference>
<dbReference type="CDD" id="cd17252">
    <property type="entry name" value="RMtype1_S_EcoKI-TRD1-CR1_like"/>
    <property type="match status" value="1"/>
</dbReference>
<dbReference type="Proteomes" id="UP001203212">
    <property type="component" value="Unassembled WGS sequence"/>
</dbReference>
<name>A0ABT0L3P1_9GAMM</name>
<proteinExistence type="inferred from homology"/>
<sequence length="403" mass="44529">MKLIALDAIAEIVRGITFSKADGSSTPEKDRLPVIRAGSIQSELLVDEGQIWVPKEKIKENQIIKKNDIIMCMSSGSSSLVGKCAKASEDWIGSFGAFCSGVRPDITKCVPSYLYYFLCTPTFRNWSGASDGANIKNIRASELAEFKIPLPPLETQKQIAAVLEKADQLRKDCQLMEQELNSLAQSVFIEMFGDPVTNPRGFDSKPLRELVSVLSGATPSKSNDNFWVGNVPWVSPKDMKVPELYDSIDHVNEIVFTETNLKKIPLNSILIVVRGMILVHTVPLAITRKNLSINQDIKALTVKCNSIKSEFLLAVLSSMHSHLLSIISTAAHGTKRIDMADLLGLKIIVPSIQQQDQFIKAVITMRNMTATQQAEATLYENNFNALMQKAFNGELNLDNANTQ</sequence>
<dbReference type="SUPFAM" id="SSF116734">
    <property type="entry name" value="DNA methylase specificity domain"/>
    <property type="match status" value="2"/>
</dbReference>
<keyword evidence="4" id="KW-0175">Coiled coil</keyword>
<reference evidence="6 7" key="1">
    <citation type="submission" date="2022-01" db="EMBL/GenBank/DDBJ databases">
        <title>Whole genome-based taxonomy of the Shewanellaceae.</title>
        <authorList>
            <person name="Martin-Rodriguez A.J."/>
        </authorList>
    </citation>
    <scope>NUCLEOTIDE SEQUENCE [LARGE SCALE GENOMIC DNA]</scope>
    <source>
        <strain evidence="6 7">JCM 17801</strain>
    </source>
</reference>
<gene>
    <name evidence="6" type="ORF">L2689_13850</name>
</gene>
<dbReference type="GO" id="GO:0004519">
    <property type="term" value="F:endonuclease activity"/>
    <property type="evidence" value="ECO:0007669"/>
    <property type="project" value="UniProtKB-KW"/>
</dbReference>
<evidence type="ECO:0000256" key="2">
    <source>
        <dbReference type="ARBA" id="ARBA00022747"/>
    </source>
</evidence>
<dbReference type="Gene3D" id="3.90.220.20">
    <property type="entry name" value="DNA methylase specificity domains"/>
    <property type="match status" value="2"/>
</dbReference>
<accession>A0ABT0L3P1</accession>
<keyword evidence="3" id="KW-0238">DNA-binding</keyword>
<comment type="caution">
    <text evidence="6">The sequence shown here is derived from an EMBL/GenBank/DDBJ whole genome shotgun (WGS) entry which is preliminary data.</text>
</comment>
<keyword evidence="2" id="KW-0680">Restriction system</keyword>
<evidence type="ECO:0000313" key="7">
    <source>
        <dbReference type="Proteomes" id="UP001203212"/>
    </source>
</evidence>
<feature type="coiled-coil region" evidence="4">
    <location>
        <begin position="159"/>
        <end position="186"/>
    </location>
</feature>
<dbReference type="GO" id="GO:0016787">
    <property type="term" value="F:hydrolase activity"/>
    <property type="evidence" value="ECO:0007669"/>
    <property type="project" value="UniProtKB-KW"/>
</dbReference>
<dbReference type="PANTHER" id="PTHR30408">
    <property type="entry name" value="TYPE-1 RESTRICTION ENZYME ECOKI SPECIFICITY PROTEIN"/>
    <property type="match status" value="1"/>
</dbReference>